<dbReference type="Gene3D" id="1.10.287.2460">
    <property type="match status" value="1"/>
</dbReference>
<dbReference type="InterPro" id="IPR029045">
    <property type="entry name" value="ClpP/crotonase-like_dom_sf"/>
</dbReference>
<comment type="similarity">
    <text evidence="2 6">Belongs to the enoyl-CoA hydratase/isomerase family.</text>
</comment>
<dbReference type="InterPro" id="IPR018376">
    <property type="entry name" value="Enoyl-CoA_hyd/isom_CS"/>
</dbReference>
<dbReference type="InterPro" id="IPR001753">
    <property type="entry name" value="Enoyl-CoA_hydra/iso"/>
</dbReference>
<dbReference type="Gene3D" id="3.90.226.10">
    <property type="entry name" value="2-enoyl-CoA Hydratase, Chain A, domain 1"/>
    <property type="match status" value="1"/>
</dbReference>
<dbReference type="Proteomes" id="UP000825008">
    <property type="component" value="Chromosome"/>
</dbReference>
<dbReference type="PANTHER" id="PTHR43802:SF1">
    <property type="entry name" value="IP11341P-RELATED"/>
    <property type="match status" value="1"/>
</dbReference>
<evidence type="ECO:0000313" key="7">
    <source>
        <dbReference type="EMBL" id="QZA08455.1"/>
    </source>
</evidence>
<proteinExistence type="inferred from homology"/>
<evidence type="ECO:0000256" key="3">
    <source>
        <dbReference type="ARBA" id="ARBA00022832"/>
    </source>
</evidence>
<accession>A0A9X7WJJ4</accession>
<reference evidence="7" key="1">
    <citation type="submission" date="2021-08" db="EMBL/GenBank/DDBJ databases">
        <title>Whole genome sequencing of non-tuberculosis mycobacteria type-strains.</title>
        <authorList>
            <person name="Igarashi Y."/>
            <person name="Osugi A."/>
            <person name="Mitarai S."/>
        </authorList>
    </citation>
    <scope>NUCLEOTIDE SEQUENCE</scope>
    <source>
        <strain evidence="7">JCM 30995</strain>
    </source>
</reference>
<dbReference type="Pfam" id="PF00378">
    <property type="entry name" value="ECH_1"/>
    <property type="match status" value="1"/>
</dbReference>
<evidence type="ECO:0000256" key="2">
    <source>
        <dbReference type="ARBA" id="ARBA00005254"/>
    </source>
</evidence>
<dbReference type="EMBL" id="CP080997">
    <property type="protein sequence ID" value="QZA08455.1"/>
    <property type="molecule type" value="Genomic_DNA"/>
</dbReference>
<dbReference type="CDD" id="cd06558">
    <property type="entry name" value="crotonase-like"/>
    <property type="match status" value="1"/>
</dbReference>
<keyword evidence="3" id="KW-0276">Fatty acid metabolism</keyword>
<dbReference type="PANTHER" id="PTHR43802">
    <property type="entry name" value="ENOYL-COA HYDRATASE"/>
    <property type="match status" value="1"/>
</dbReference>
<protein>
    <submittedName>
        <fullName evidence="7">Crotonase/enoyl-CoA hydratase family protein</fullName>
    </submittedName>
</protein>
<evidence type="ECO:0000256" key="6">
    <source>
        <dbReference type="RuleBase" id="RU003707"/>
    </source>
</evidence>
<dbReference type="PROSITE" id="PS00166">
    <property type="entry name" value="ENOYL_COA_HYDRATASE"/>
    <property type="match status" value="1"/>
</dbReference>
<dbReference type="RefSeq" id="WP_220695635.1">
    <property type="nucleotide sequence ID" value="NZ_CP080997.1"/>
</dbReference>
<dbReference type="AlphaFoldDB" id="A0A9X7WJJ4"/>
<comment type="catalytic activity">
    <reaction evidence="4">
        <text>a (3S)-3-hydroxyacyl-CoA = a (2E)-enoyl-CoA + H2O</text>
        <dbReference type="Rhea" id="RHEA:16105"/>
        <dbReference type="ChEBI" id="CHEBI:15377"/>
        <dbReference type="ChEBI" id="CHEBI:57318"/>
        <dbReference type="ChEBI" id="CHEBI:58856"/>
        <dbReference type="EC" id="4.2.1.17"/>
    </reaction>
</comment>
<gene>
    <name evidence="7" type="ORF">K3U94_03850</name>
</gene>
<comment type="function">
    <text evidence="1">Could possibly oxidize fatty acids using specific components.</text>
</comment>
<evidence type="ECO:0000313" key="8">
    <source>
        <dbReference type="Proteomes" id="UP000825008"/>
    </source>
</evidence>
<dbReference type="GO" id="GO:0004300">
    <property type="term" value="F:enoyl-CoA hydratase activity"/>
    <property type="evidence" value="ECO:0007669"/>
    <property type="project" value="UniProtKB-EC"/>
</dbReference>
<dbReference type="GO" id="GO:0006631">
    <property type="term" value="P:fatty acid metabolic process"/>
    <property type="evidence" value="ECO:0007669"/>
    <property type="project" value="UniProtKB-KW"/>
</dbReference>
<dbReference type="NCBIfam" id="NF006108">
    <property type="entry name" value="PRK08259.1"/>
    <property type="match status" value="1"/>
</dbReference>
<evidence type="ECO:0000256" key="1">
    <source>
        <dbReference type="ARBA" id="ARBA00002994"/>
    </source>
</evidence>
<evidence type="ECO:0000256" key="4">
    <source>
        <dbReference type="ARBA" id="ARBA00023709"/>
    </source>
</evidence>
<name>A0A9X7WJJ4_9MYCO</name>
<organism evidence="7 8">
    <name type="scientific">Mycolicibacter heraklionensis</name>
    <dbReference type="NCBI Taxonomy" id="512402"/>
    <lineage>
        <taxon>Bacteria</taxon>
        <taxon>Bacillati</taxon>
        <taxon>Actinomycetota</taxon>
        <taxon>Actinomycetes</taxon>
        <taxon>Mycobacteriales</taxon>
        <taxon>Mycobacteriaceae</taxon>
        <taxon>Mycolicibacter</taxon>
    </lineage>
</organism>
<keyword evidence="3" id="KW-0443">Lipid metabolism</keyword>
<evidence type="ECO:0000256" key="5">
    <source>
        <dbReference type="ARBA" id="ARBA00023717"/>
    </source>
</evidence>
<sequence>MSNAVRVERSGPVTTVILDRPHARNAVDGPTAAALYQAFDEFDRDQTASVAVLWGDHGTFCAGADLKALGTPNANQTHRSGPGPMGPTRMMLSKPVIAAVSGYAVAGGLELALWCDMRVAEDDAVFGVFCRRWGVPLIDGGTVRLPRLIGHSRAMDMILTGRAVNAEEARAIGLANRVVPKGEARSAAEQLALELAELPQGCLRSDRLSALRQWGMAESHAMDQEFESIERVADEALRGAGRFAGGAGRHGAKA</sequence>
<dbReference type="KEGG" id="mher:K3U94_03850"/>
<comment type="catalytic activity">
    <reaction evidence="5">
        <text>a 4-saturated-(3S)-3-hydroxyacyl-CoA = a (3E)-enoyl-CoA + H2O</text>
        <dbReference type="Rhea" id="RHEA:20724"/>
        <dbReference type="ChEBI" id="CHEBI:15377"/>
        <dbReference type="ChEBI" id="CHEBI:58521"/>
        <dbReference type="ChEBI" id="CHEBI:137480"/>
        <dbReference type="EC" id="4.2.1.17"/>
    </reaction>
</comment>
<dbReference type="SUPFAM" id="SSF52096">
    <property type="entry name" value="ClpP/crotonase"/>
    <property type="match status" value="1"/>
</dbReference>